<proteinExistence type="predicted"/>
<evidence type="ECO:0000313" key="1">
    <source>
        <dbReference type="EMBL" id="OWK29989.1"/>
    </source>
</evidence>
<comment type="caution">
    <text evidence="1">The sequence shown here is derived from an EMBL/GenBank/DDBJ whole genome shotgun (WGS) entry which is preliminary data.</text>
</comment>
<keyword evidence="2" id="KW-1185">Reference proteome</keyword>
<protein>
    <submittedName>
        <fullName evidence="1">Uncharacterized protein</fullName>
    </submittedName>
</protein>
<accession>A0A245ZJR1</accession>
<gene>
    <name evidence="1" type="ORF">SPMU_24110</name>
</gene>
<evidence type="ECO:0000313" key="2">
    <source>
        <dbReference type="Proteomes" id="UP000197783"/>
    </source>
</evidence>
<dbReference type="EMBL" id="NBBJ01000003">
    <property type="protein sequence ID" value="OWK29989.1"/>
    <property type="molecule type" value="Genomic_DNA"/>
</dbReference>
<dbReference type="Proteomes" id="UP000197783">
    <property type="component" value="Unassembled WGS sequence"/>
</dbReference>
<organism evidence="1 2">
    <name type="scientific">Sphingomonas mucosissima</name>
    <dbReference type="NCBI Taxonomy" id="370959"/>
    <lineage>
        <taxon>Bacteria</taxon>
        <taxon>Pseudomonadati</taxon>
        <taxon>Pseudomonadota</taxon>
        <taxon>Alphaproteobacteria</taxon>
        <taxon>Sphingomonadales</taxon>
        <taxon>Sphingomonadaceae</taxon>
        <taxon>Sphingomonas</taxon>
    </lineage>
</organism>
<sequence length="62" mass="7025">MVAGTSGYGRQQKLVTAYSGLQKVQMRFPVQTARRLLWRAERPLSVVCEMDQRIGSALTVER</sequence>
<reference evidence="1 2" key="1">
    <citation type="submission" date="2017-03" db="EMBL/GenBank/DDBJ databases">
        <title>Genome sequence of Sphingomonas mucosissima DSM 17494.</title>
        <authorList>
            <person name="Poehlein A."/>
            <person name="Wuebbeler J.H."/>
            <person name="Steinbuechel A."/>
            <person name="Daniel R."/>
        </authorList>
    </citation>
    <scope>NUCLEOTIDE SEQUENCE [LARGE SCALE GENOMIC DNA]</scope>
    <source>
        <strain evidence="1 2">DSM 17494</strain>
    </source>
</reference>
<name>A0A245ZJR1_9SPHN</name>
<dbReference type="AlphaFoldDB" id="A0A245ZJR1"/>